<proteinExistence type="predicted"/>
<dbReference type="OrthoDB" id="7961152at2"/>
<dbReference type="InterPro" id="IPR045601">
    <property type="entry name" value="DUF6455"/>
</dbReference>
<keyword evidence="3" id="KW-1185">Reference proteome</keyword>
<reference evidence="2 3" key="1">
    <citation type="submission" date="2016-10" db="EMBL/GenBank/DDBJ databases">
        <authorList>
            <person name="de Groot N.N."/>
        </authorList>
    </citation>
    <scope>NUCLEOTIDE SEQUENCE [LARGE SCALE GENOMIC DNA]</scope>
    <source>
        <strain evidence="2 3">DSM 23413</strain>
    </source>
</reference>
<dbReference type="EMBL" id="FNVD01000008">
    <property type="protein sequence ID" value="SEF99458.1"/>
    <property type="molecule type" value="Genomic_DNA"/>
</dbReference>
<feature type="domain" description="DUF6455" evidence="1">
    <location>
        <begin position="1"/>
        <end position="84"/>
    </location>
</feature>
<gene>
    <name evidence="2" type="ORF">SAMN05421751_10860</name>
</gene>
<evidence type="ECO:0000313" key="2">
    <source>
        <dbReference type="EMBL" id="SEF99458.1"/>
    </source>
</evidence>
<name>A0A1H5WJI5_9RHOB</name>
<evidence type="ECO:0000259" key="1">
    <source>
        <dbReference type="Pfam" id="PF20056"/>
    </source>
</evidence>
<dbReference type="Pfam" id="PF20056">
    <property type="entry name" value="DUF6455"/>
    <property type="match status" value="1"/>
</dbReference>
<dbReference type="AlphaFoldDB" id="A0A1H5WJI5"/>
<dbReference type="Proteomes" id="UP000236742">
    <property type="component" value="Unassembled WGS sequence"/>
</dbReference>
<evidence type="ECO:0000313" key="3">
    <source>
        <dbReference type="Proteomes" id="UP000236742"/>
    </source>
</evidence>
<sequence>MGIFSKVFNSSDLVSGMARRLGADIASDLLENPDMNATNMRSLVIRCAACRDQEGCAALQQGRAHLDHAPDYCMNKDYLEHLARG</sequence>
<protein>
    <recommendedName>
        <fullName evidence="1">DUF6455 domain-containing protein</fullName>
    </recommendedName>
</protein>
<accession>A0A1H5WJI5</accession>
<organism evidence="2 3">
    <name type="scientific">Jhaorihella thermophila</name>
    <dbReference type="NCBI Taxonomy" id="488547"/>
    <lineage>
        <taxon>Bacteria</taxon>
        <taxon>Pseudomonadati</taxon>
        <taxon>Pseudomonadota</taxon>
        <taxon>Alphaproteobacteria</taxon>
        <taxon>Rhodobacterales</taxon>
        <taxon>Paracoccaceae</taxon>
        <taxon>Jhaorihella</taxon>
    </lineage>
</organism>
<dbReference type="RefSeq" id="WP_104008138.1">
    <property type="nucleotide sequence ID" value="NZ_FNVD01000008.1"/>
</dbReference>